<feature type="compositionally biased region" description="Polar residues" evidence="2">
    <location>
        <begin position="553"/>
        <end position="562"/>
    </location>
</feature>
<feature type="compositionally biased region" description="Basic and acidic residues" evidence="2">
    <location>
        <begin position="37"/>
        <end position="46"/>
    </location>
</feature>
<feature type="compositionally biased region" description="Polar residues" evidence="2">
    <location>
        <begin position="11"/>
        <end position="20"/>
    </location>
</feature>
<feature type="region of interest" description="Disordered" evidence="2">
    <location>
        <begin position="37"/>
        <end position="62"/>
    </location>
</feature>
<dbReference type="KEGG" id="tet:TTHERM_00426180"/>
<feature type="compositionally biased region" description="Polar residues" evidence="2">
    <location>
        <begin position="675"/>
        <end position="685"/>
    </location>
</feature>
<dbReference type="RefSeq" id="XP_001013796.2">
    <property type="nucleotide sequence ID" value="XM_001013796.2"/>
</dbReference>
<feature type="compositionally biased region" description="Basic and acidic residues" evidence="2">
    <location>
        <begin position="1"/>
        <end position="10"/>
    </location>
</feature>
<proteinExistence type="predicted"/>
<feature type="compositionally biased region" description="Polar residues" evidence="2">
    <location>
        <begin position="803"/>
        <end position="824"/>
    </location>
</feature>
<dbReference type="AlphaFoldDB" id="Q23AE1"/>
<feature type="coiled-coil region" evidence="1">
    <location>
        <begin position="1121"/>
        <end position="1155"/>
    </location>
</feature>
<feature type="compositionally biased region" description="Polar residues" evidence="2">
    <location>
        <begin position="636"/>
        <end position="667"/>
    </location>
</feature>
<evidence type="ECO:0000313" key="3">
    <source>
        <dbReference type="EMBL" id="EAR93551.2"/>
    </source>
</evidence>
<keyword evidence="1" id="KW-0175">Coiled coil</keyword>
<protein>
    <submittedName>
        <fullName evidence="3">Uncharacterized protein</fullName>
    </submittedName>
</protein>
<feature type="compositionally biased region" description="Low complexity" evidence="2">
    <location>
        <begin position="692"/>
        <end position="709"/>
    </location>
</feature>
<feature type="compositionally biased region" description="Low complexity" evidence="2">
    <location>
        <begin position="724"/>
        <end position="751"/>
    </location>
</feature>
<feature type="compositionally biased region" description="Polar residues" evidence="2">
    <location>
        <begin position="526"/>
        <end position="536"/>
    </location>
</feature>
<evidence type="ECO:0000256" key="1">
    <source>
        <dbReference type="SAM" id="Coils"/>
    </source>
</evidence>
<feature type="compositionally biased region" description="Polar residues" evidence="2">
    <location>
        <begin position="752"/>
        <end position="775"/>
    </location>
</feature>
<feature type="region of interest" description="Disordered" evidence="2">
    <location>
        <begin position="107"/>
        <end position="132"/>
    </location>
</feature>
<keyword evidence="4" id="KW-1185">Reference proteome</keyword>
<organism evidence="3 4">
    <name type="scientific">Tetrahymena thermophila (strain SB210)</name>
    <dbReference type="NCBI Taxonomy" id="312017"/>
    <lineage>
        <taxon>Eukaryota</taxon>
        <taxon>Sar</taxon>
        <taxon>Alveolata</taxon>
        <taxon>Ciliophora</taxon>
        <taxon>Intramacronucleata</taxon>
        <taxon>Oligohymenophorea</taxon>
        <taxon>Hymenostomatida</taxon>
        <taxon>Tetrahymenina</taxon>
        <taxon>Tetrahymenidae</taxon>
        <taxon>Tetrahymena</taxon>
    </lineage>
</organism>
<feature type="compositionally biased region" description="Polar residues" evidence="2">
    <location>
        <begin position="118"/>
        <end position="132"/>
    </location>
</feature>
<accession>Q23AE1</accession>
<name>Q23AE1_TETTS</name>
<reference evidence="4" key="1">
    <citation type="journal article" date="2006" name="PLoS Biol.">
        <title>Macronuclear genome sequence of the ciliate Tetrahymena thermophila, a model eukaryote.</title>
        <authorList>
            <person name="Eisen J.A."/>
            <person name="Coyne R.S."/>
            <person name="Wu M."/>
            <person name="Wu D."/>
            <person name="Thiagarajan M."/>
            <person name="Wortman J.R."/>
            <person name="Badger J.H."/>
            <person name="Ren Q."/>
            <person name="Amedeo P."/>
            <person name="Jones K.M."/>
            <person name="Tallon L.J."/>
            <person name="Delcher A.L."/>
            <person name="Salzberg S.L."/>
            <person name="Silva J.C."/>
            <person name="Haas B.J."/>
            <person name="Majoros W.H."/>
            <person name="Farzad M."/>
            <person name="Carlton J.M."/>
            <person name="Smith R.K. Jr."/>
            <person name="Garg J."/>
            <person name="Pearlman R.E."/>
            <person name="Karrer K.M."/>
            <person name="Sun L."/>
            <person name="Manning G."/>
            <person name="Elde N.C."/>
            <person name="Turkewitz A.P."/>
            <person name="Asai D.J."/>
            <person name="Wilkes D.E."/>
            <person name="Wang Y."/>
            <person name="Cai H."/>
            <person name="Collins K."/>
            <person name="Stewart B.A."/>
            <person name="Lee S.R."/>
            <person name="Wilamowska K."/>
            <person name="Weinberg Z."/>
            <person name="Ruzzo W.L."/>
            <person name="Wloga D."/>
            <person name="Gaertig J."/>
            <person name="Frankel J."/>
            <person name="Tsao C.-C."/>
            <person name="Gorovsky M.A."/>
            <person name="Keeling P.J."/>
            <person name="Waller R.F."/>
            <person name="Patron N.J."/>
            <person name="Cherry J.M."/>
            <person name="Stover N.A."/>
            <person name="Krieger C.J."/>
            <person name="del Toro C."/>
            <person name="Ryder H.F."/>
            <person name="Williamson S.C."/>
            <person name="Barbeau R.A."/>
            <person name="Hamilton E.P."/>
            <person name="Orias E."/>
        </authorList>
    </citation>
    <scope>NUCLEOTIDE SEQUENCE [LARGE SCALE GENOMIC DNA]</scope>
    <source>
        <strain evidence="4">SB210</strain>
    </source>
</reference>
<dbReference type="GeneID" id="7846830"/>
<feature type="region of interest" description="Disordered" evidence="2">
    <location>
        <begin position="1"/>
        <end position="20"/>
    </location>
</feature>
<dbReference type="EMBL" id="GG662724">
    <property type="protein sequence ID" value="EAR93551.2"/>
    <property type="molecule type" value="Genomic_DNA"/>
</dbReference>
<feature type="compositionally biased region" description="Low complexity" evidence="2">
    <location>
        <begin position="875"/>
        <end position="899"/>
    </location>
</feature>
<feature type="region of interest" description="Disordered" evidence="2">
    <location>
        <begin position="526"/>
        <end position="575"/>
    </location>
</feature>
<evidence type="ECO:0000313" key="4">
    <source>
        <dbReference type="Proteomes" id="UP000009168"/>
    </source>
</evidence>
<evidence type="ECO:0000256" key="2">
    <source>
        <dbReference type="SAM" id="MobiDB-lite"/>
    </source>
</evidence>
<gene>
    <name evidence="3" type="ORF">TTHERM_00426180</name>
</gene>
<dbReference type="HOGENOM" id="CLU_269551_0_0_1"/>
<dbReference type="InParanoid" id="Q23AE1"/>
<feature type="compositionally biased region" description="Low complexity" evidence="2">
    <location>
        <begin position="537"/>
        <end position="546"/>
    </location>
</feature>
<feature type="compositionally biased region" description="Polar residues" evidence="2">
    <location>
        <begin position="832"/>
        <end position="849"/>
    </location>
</feature>
<feature type="compositionally biased region" description="Basic and acidic residues" evidence="2">
    <location>
        <begin position="790"/>
        <end position="802"/>
    </location>
</feature>
<dbReference type="Proteomes" id="UP000009168">
    <property type="component" value="Unassembled WGS sequence"/>
</dbReference>
<feature type="compositionally biased region" description="Low complexity" evidence="2">
    <location>
        <begin position="776"/>
        <end position="789"/>
    </location>
</feature>
<sequence>MELSDTKSQDRYSMTDTVNSEDLNERIQEIIRQHYGQKDMVSEGRKRSFPLMKSSSKKRQITPKKVISSDLEDINDQNSMLKQQKGKKLSLQNHLICLSPNDQKYLSSKKNQDELSNKKANQYSSNNNSLMKYSPSTQAAIYERSDMKDIDYQNTNQYLVENGFSSRKQHYLEASAIHEDQNESDQTIVNHSSSQTKIKTINFGTQQHTQNSPVFSKSINSEAGHYKTFNEEDSQTDIKNLINKLDKQGNRNNNMTQNTSCSFLNGGSATKTTSNKCQLNKEQQIISQFSQQNLSEILPNYLFQNNYQQQSNLPSLLQQQKDYESNQSAHRIAAQTNCIQNLELSQSLLSEAIKKLTIKQLTAIKMMVKPLECVQQITNCIVSLVKDGRRIVESFDVNRSTQKTEPDEDEEIPWKSLQEYFTSPGRLMNELSRIADIIEMNQVSSRSIGQCRETAKNLQDLEIPDNPLLQEQISGLVSYIKAVSVYYDYKMELNRLVLEEQQIQQRINFEKKMLKQQQITQKENIFSYPKNNVQKDSSNNSNFNSKSNKEKIGSQTFATNSRKQSHDKQSNMTFGQSITSDSQRYAKNILQAPKQSSASIANFQSNINQSQNIQNNLSLNSCQQLSTSIVVKTPIKNQTKKNLTPNKQNRRLSGSSSHQDILNNQSAKHNKQTKVDNSQRSLSKSNSHKINLRSSDQLSESSSRSGLNLPKQIEITNTREVKKQLPQQRLNTQNTNTTRSSNRLNTSCSSQNSNMPRKSEFQESMNQTQKLNTKLNSENNKQSSSQFQKQIEEKKFLHKREQSQGSLAQQSTHSTRSRFSTQISEENKTKQTKTTSRSISNKRQGSLLSIKNRKDESQFMNSPMSTKPDHQKQHLNSSQSLSSNRQRSLSQSSRNSSSQRDLKSRNEAAATSKISRLDKILKLKVKKPEANSCVKNIINNFEEFSERGNSIENTQNRNTSKAAKQKLTIQKQIKQEKQDILTLKSKKSKLDFYLEKDHKQRLQETQHLEEKIDNKWKLQERDRLHGFLEDQKRREKQLIKEMNEESIKCFKTVKQIQEWEDHQHQSHQHQQLYINHIYNECQKERSKREEKDMLYFKKQNLIDEKHQKSINSQKSILETSVNYQEDDLKRLNNELKDQQKRKKDLEDTLERTLDVIYNYRKLSCYKQL</sequence>
<feature type="region of interest" description="Disordered" evidence="2">
    <location>
        <begin position="636"/>
        <end position="910"/>
    </location>
</feature>